<evidence type="ECO:0000256" key="1">
    <source>
        <dbReference type="ARBA" id="ARBA00022801"/>
    </source>
</evidence>
<dbReference type="PANTHER" id="PTHR20963">
    <property type="entry name" value="MULTIPLE INOSITOL POLYPHOSPHATE PHOSPHATASE-RELATED"/>
    <property type="match status" value="1"/>
</dbReference>
<evidence type="ECO:0000313" key="4">
    <source>
        <dbReference type="EMBL" id="KAL2067899.1"/>
    </source>
</evidence>
<sequence>MAVLSSLKFAGVLALVGTTVHAQVFLAPPNDILLPASESAKEPLQWLAAGSPYFAGPDINGISNEVPEGCTVEQVSYNLRHGSRYPDTGAYNEWKAIYDKIQAAGAFQATGSMAFFHTWKPVLTDPTAQIAQLSTTGYKEAHDLGYMIRTRYGHLYSYGQPFVVWSNLYARVVQTAQSFMRGFMGHLATASGRIITVDAKNSPDGLFNSLSPSDLCPKFVDGNGGDYQTKYKSTFLPPITARLNALITGGLQFTDNEVFLFPYLCGFESQITGKLSPFCSIFTDAELKQYEYAQDLRYYYGVGPGVDLASKMMLPYLNSLVGLLAQGPGINGTTATGESFQLPDILMAFFNDGQTTELGAATGVWDDAPVLTAEGIPANHKYIASHFVSMRGTVAFERLNCASASATKAKRAAEAKAAAAAAAVQEKRAEATIAPNCAHDNCLRQMIGASAQVQQFCPTYTATTGLALPTFVSNCGGLASRVSSACSCLVTPTATATSTSATTLITSTSASASASTTSSSSTPTSTSTPSPETNKDIYIRILLNDAVYPVPSCQDGPGRSCGMNAYVQYLKEKMDAAGDLVQRCNVTAAGSPQWEDIKGAGFFTDLRGSGLASVVP</sequence>
<protein>
    <submittedName>
        <fullName evidence="4">Uncharacterized protein</fullName>
    </submittedName>
</protein>
<keyword evidence="3" id="KW-0732">Signal</keyword>
<dbReference type="Proteomes" id="UP001595075">
    <property type="component" value="Unassembled WGS sequence"/>
</dbReference>
<name>A0ABR4CD81_9HELO</name>
<accession>A0ABR4CD81</accession>
<feature type="chain" id="PRO_5045831551" evidence="3">
    <location>
        <begin position="23"/>
        <end position="616"/>
    </location>
</feature>
<organism evidence="4 5">
    <name type="scientific">Oculimacula yallundae</name>
    <dbReference type="NCBI Taxonomy" id="86028"/>
    <lineage>
        <taxon>Eukaryota</taxon>
        <taxon>Fungi</taxon>
        <taxon>Dikarya</taxon>
        <taxon>Ascomycota</taxon>
        <taxon>Pezizomycotina</taxon>
        <taxon>Leotiomycetes</taxon>
        <taxon>Helotiales</taxon>
        <taxon>Ploettnerulaceae</taxon>
        <taxon>Oculimacula</taxon>
    </lineage>
</organism>
<evidence type="ECO:0000256" key="3">
    <source>
        <dbReference type="SAM" id="SignalP"/>
    </source>
</evidence>
<dbReference type="InterPro" id="IPR000560">
    <property type="entry name" value="His_Pase_clade-2"/>
</dbReference>
<keyword evidence="1" id="KW-0378">Hydrolase</keyword>
<dbReference type="InterPro" id="IPR029033">
    <property type="entry name" value="His_PPase_superfam"/>
</dbReference>
<dbReference type="Pfam" id="PF00328">
    <property type="entry name" value="His_Phos_2"/>
    <property type="match status" value="1"/>
</dbReference>
<dbReference type="PANTHER" id="PTHR20963:SF23">
    <property type="entry name" value="3-PHYTASE"/>
    <property type="match status" value="1"/>
</dbReference>
<evidence type="ECO:0000313" key="5">
    <source>
        <dbReference type="Proteomes" id="UP001595075"/>
    </source>
</evidence>
<keyword evidence="5" id="KW-1185">Reference proteome</keyword>
<comment type="caution">
    <text evidence="4">The sequence shown here is derived from an EMBL/GenBank/DDBJ whole genome shotgun (WGS) entry which is preliminary data.</text>
</comment>
<proteinExistence type="predicted"/>
<gene>
    <name evidence="4" type="ORF">VTL71DRAFT_15997</name>
</gene>
<evidence type="ECO:0000256" key="2">
    <source>
        <dbReference type="SAM" id="MobiDB-lite"/>
    </source>
</evidence>
<feature type="compositionally biased region" description="Low complexity" evidence="2">
    <location>
        <begin position="512"/>
        <end position="531"/>
    </location>
</feature>
<dbReference type="SUPFAM" id="SSF53254">
    <property type="entry name" value="Phosphoglycerate mutase-like"/>
    <property type="match status" value="1"/>
</dbReference>
<feature type="region of interest" description="Disordered" evidence="2">
    <location>
        <begin position="512"/>
        <end position="533"/>
    </location>
</feature>
<feature type="signal peptide" evidence="3">
    <location>
        <begin position="1"/>
        <end position="22"/>
    </location>
</feature>
<dbReference type="CDD" id="cd07061">
    <property type="entry name" value="HP_HAP_like"/>
    <property type="match status" value="1"/>
</dbReference>
<reference evidence="4 5" key="1">
    <citation type="journal article" date="2024" name="Commun. Biol.">
        <title>Comparative genomic analysis of thermophilic fungi reveals convergent evolutionary adaptations and gene losses.</title>
        <authorList>
            <person name="Steindorff A.S."/>
            <person name="Aguilar-Pontes M.V."/>
            <person name="Robinson A.J."/>
            <person name="Andreopoulos B."/>
            <person name="LaButti K."/>
            <person name="Kuo A."/>
            <person name="Mondo S."/>
            <person name="Riley R."/>
            <person name="Otillar R."/>
            <person name="Haridas S."/>
            <person name="Lipzen A."/>
            <person name="Grimwood J."/>
            <person name="Schmutz J."/>
            <person name="Clum A."/>
            <person name="Reid I.D."/>
            <person name="Moisan M.C."/>
            <person name="Butler G."/>
            <person name="Nguyen T.T.M."/>
            <person name="Dewar K."/>
            <person name="Conant G."/>
            <person name="Drula E."/>
            <person name="Henrissat B."/>
            <person name="Hansel C."/>
            <person name="Singer S."/>
            <person name="Hutchinson M.I."/>
            <person name="de Vries R.P."/>
            <person name="Natvig D.O."/>
            <person name="Powell A.J."/>
            <person name="Tsang A."/>
            <person name="Grigoriev I.V."/>
        </authorList>
    </citation>
    <scope>NUCLEOTIDE SEQUENCE [LARGE SCALE GENOMIC DNA]</scope>
    <source>
        <strain evidence="4 5">CBS 494.80</strain>
    </source>
</reference>
<dbReference type="Gene3D" id="3.40.50.1240">
    <property type="entry name" value="Phosphoglycerate mutase-like"/>
    <property type="match status" value="1"/>
</dbReference>
<dbReference type="EMBL" id="JAZHXI010000009">
    <property type="protein sequence ID" value="KAL2067899.1"/>
    <property type="molecule type" value="Genomic_DNA"/>
</dbReference>